<dbReference type="AlphaFoldDB" id="A0A0M3J3M7"/>
<protein>
    <submittedName>
        <fullName evidence="4">Ovule protein</fullName>
    </submittedName>
</protein>
<feature type="compositionally biased region" description="Polar residues" evidence="1">
    <location>
        <begin position="74"/>
        <end position="86"/>
    </location>
</feature>
<evidence type="ECO:0000256" key="1">
    <source>
        <dbReference type="SAM" id="MobiDB-lite"/>
    </source>
</evidence>
<gene>
    <name evidence="2" type="ORF">ASIM_LOCUS2010</name>
</gene>
<dbReference type="WBParaSite" id="ASIM_0000214001-mRNA-1">
    <property type="protein sequence ID" value="ASIM_0000214001-mRNA-1"/>
    <property type="gene ID" value="ASIM_0000214001"/>
</dbReference>
<evidence type="ECO:0000313" key="2">
    <source>
        <dbReference type="EMBL" id="VDK19539.1"/>
    </source>
</evidence>
<reference evidence="4" key="1">
    <citation type="submission" date="2017-02" db="UniProtKB">
        <authorList>
            <consortium name="WormBaseParasite"/>
        </authorList>
    </citation>
    <scope>IDENTIFICATION</scope>
</reference>
<dbReference type="Proteomes" id="UP000267096">
    <property type="component" value="Unassembled WGS sequence"/>
</dbReference>
<reference evidence="2 3" key="2">
    <citation type="submission" date="2018-11" db="EMBL/GenBank/DDBJ databases">
        <authorList>
            <consortium name="Pathogen Informatics"/>
        </authorList>
    </citation>
    <scope>NUCLEOTIDE SEQUENCE [LARGE SCALE GENOMIC DNA]</scope>
</reference>
<organism evidence="4">
    <name type="scientific">Anisakis simplex</name>
    <name type="common">Herring worm</name>
    <dbReference type="NCBI Taxonomy" id="6269"/>
    <lineage>
        <taxon>Eukaryota</taxon>
        <taxon>Metazoa</taxon>
        <taxon>Ecdysozoa</taxon>
        <taxon>Nematoda</taxon>
        <taxon>Chromadorea</taxon>
        <taxon>Rhabditida</taxon>
        <taxon>Spirurina</taxon>
        <taxon>Ascaridomorpha</taxon>
        <taxon>Ascaridoidea</taxon>
        <taxon>Anisakidae</taxon>
        <taxon>Anisakis</taxon>
        <taxon>Anisakis simplex complex</taxon>
    </lineage>
</organism>
<evidence type="ECO:0000313" key="4">
    <source>
        <dbReference type="WBParaSite" id="ASIM_0000214001-mRNA-1"/>
    </source>
</evidence>
<keyword evidence="3" id="KW-1185">Reference proteome</keyword>
<proteinExistence type="predicted"/>
<sequence>MFATSPSLFVKSIHFFITGSRQFILYHRNYFNTASMYSEFVNHHLILLQHPPPCIQFRHSTERTRFPAQKSIKDSTTSDPSSSQKANKTFRLLSWCPDEPPTFPTLLTQSPICKERRTVNVSKV</sequence>
<name>A0A0M3J3M7_ANISI</name>
<evidence type="ECO:0000313" key="3">
    <source>
        <dbReference type="Proteomes" id="UP000267096"/>
    </source>
</evidence>
<dbReference type="EMBL" id="UYRR01002476">
    <property type="protein sequence ID" value="VDK19539.1"/>
    <property type="molecule type" value="Genomic_DNA"/>
</dbReference>
<feature type="region of interest" description="Disordered" evidence="1">
    <location>
        <begin position="65"/>
        <end position="86"/>
    </location>
</feature>
<accession>A0A0M3J3M7</accession>